<evidence type="ECO:0000256" key="1">
    <source>
        <dbReference type="SAM" id="SignalP"/>
    </source>
</evidence>
<dbReference type="InterPro" id="IPR038670">
    <property type="entry name" value="HslJ-like_sf"/>
</dbReference>
<organism evidence="3 4">
    <name type="scientific">Bergeyella porcorum</name>
    <dbReference type="NCBI Taxonomy" id="1735111"/>
    <lineage>
        <taxon>Bacteria</taxon>
        <taxon>Pseudomonadati</taxon>
        <taxon>Bacteroidota</taxon>
        <taxon>Flavobacteriia</taxon>
        <taxon>Flavobacteriales</taxon>
        <taxon>Weeksellaceae</taxon>
        <taxon>Bergeyella</taxon>
    </lineage>
</organism>
<dbReference type="Gene3D" id="2.40.128.270">
    <property type="match status" value="1"/>
</dbReference>
<dbReference type="AlphaFoldDB" id="A0AAU0F4D2"/>
<sequence>MKKIALIIFGAMILTACTSVQSAISKVGGKQASIVNTQWILAETVKGKTPTLSIENGKISGNSGCNSYFGGVTLDATAGNFSATNLATTKMACSDMATESNFLSMLGQADKYVVSENTLSLYKGQILLMKFNKQ</sequence>
<accession>A0AAU0F4D2</accession>
<protein>
    <submittedName>
        <fullName evidence="3">Heat-shock protein HslJ</fullName>
    </submittedName>
</protein>
<dbReference type="InterPro" id="IPR053147">
    <property type="entry name" value="Hsp_HslJ-like"/>
</dbReference>
<dbReference type="EMBL" id="CP136426">
    <property type="protein sequence ID" value="WOC52938.1"/>
    <property type="molecule type" value="Genomic_DNA"/>
</dbReference>
<feature type="domain" description="DUF306" evidence="2">
    <location>
        <begin position="38"/>
        <end position="125"/>
    </location>
</feature>
<gene>
    <name evidence="3" type="ORF">BPO_2291</name>
</gene>
<dbReference type="Pfam" id="PF03724">
    <property type="entry name" value="META"/>
    <property type="match status" value="1"/>
</dbReference>
<dbReference type="KEGG" id="bpor:BPO_2291"/>
<dbReference type="InterPro" id="IPR005184">
    <property type="entry name" value="DUF306_Meta_HslJ"/>
</dbReference>
<dbReference type="PANTHER" id="PTHR35535:SF2">
    <property type="entry name" value="DUF306 DOMAIN-CONTAINING PROTEIN"/>
    <property type="match status" value="1"/>
</dbReference>
<keyword evidence="1" id="KW-0732">Signal</keyword>
<evidence type="ECO:0000313" key="4">
    <source>
        <dbReference type="Proteomes" id="UP001432059"/>
    </source>
</evidence>
<dbReference type="PANTHER" id="PTHR35535">
    <property type="entry name" value="HEAT SHOCK PROTEIN HSLJ"/>
    <property type="match status" value="1"/>
</dbReference>
<feature type="chain" id="PRO_5043423165" evidence="1">
    <location>
        <begin position="23"/>
        <end position="134"/>
    </location>
</feature>
<feature type="signal peptide" evidence="1">
    <location>
        <begin position="1"/>
        <end position="22"/>
    </location>
</feature>
<keyword evidence="4" id="KW-1185">Reference proteome</keyword>
<evidence type="ECO:0000259" key="2">
    <source>
        <dbReference type="Pfam" id="PF03724"/>
    </source>
</evidence>
<dbReference type="Proteomes" id="UP001432059">
    <property type="component" value="Chromosome"/>
</dbReference>
<name>A0AAU0F4D2_9FLAO</name>
<dbReference type="RefSeq" id="WP_327984248.1">
    <property type="nucleotide sequence ID" value="NZ_CP136426.1"/>
</dbReference>
<proteinExistence type="predicted"/>
<dbReference type="PROSITE" id="PS51257">
    <property type="entry name" value="PROKAR_LIPOPROTEIN"/>
    <property type="match status" value="1"/>
</dbReference>
<reference evidence="3" key="1">
    <citation type="submission" date="2023-10" db="EMBL/GenBank/DDBJ databases">
        <title>Characterization and whole genome sequencing of a novel strain of Bergeyella porcorum QD2021 isolated from pig.</title>
        <authorList>
            <person name="Liu G."/>
            <person name="Chen C."/>
            <person name="Han X."/>
        </authorList>
    </citation>
    <scope>NUCLEOTIDE SEQUENCE</scope>
    <source>
        <strain evidence="3">QD2021</strain>
    </source>
</reference>
<evidence type="ECO:0000313" key="3">
    <source>
        <dbReference type="EMBL" id="WOC52938.1"/>
    </source>
</evidence>